<keyword evidence="5 6" id="KW-0539">Nucleus</keyword>
<dbReference type="EMBL" id="JAWDEY010000005">
    <property type="protein sequence ID" value="KAK6590731.1"/>
    <property type="molecule type" value="Genomic_DNA"/>
</dbReference>
<evidence type="ECO:0000256" key="5">
    <source>
        <dbReference type="ARBA" id="ARBA00023242"/>
    </source>
</evidence>
<keyword evidence="3 6" id="KW-0805">Transcription regulation</keyword>
<protein>
    <recommendedName>
        <fullName evidence="6">Mediator of RNA polymerase II transcription subunit 10</fullName>
    </recommendedName>
    <alternativeName>
        <fullName evidence="6">Mediator complex subunit 10</fullName>
    </alternativeName>
</protein>
<sequence length="103" mass="11520">MKDRIHELIDLLAKAQNTLPDSSLSKVEIPLGLVKHIDAGNSPNVWLMDLLKLLTEQQDKARGEFSAIRTLHEALCKRLVHKHVLTVNDIDIIGENDFENGGT</sequence>
<gene>
    <name evidence="6" type="primary">MED10</name>
    <name evidence="7" type="ORF">RS030_142119</name>
</gene>
<reference evidence="7 8" key="1">
    <citation type="submission" date="2023-10" db="EMBL/GenBank/DDBJ databases">
        <title>Comparative genomics analysis reveals potential genetic determinants of host preference in Cryptosporidium xiaoi.</title>
        <authorList>
            <person name="Xiao L."/>
            <person name="Li J."/>
        </authorList>
    </citation>
    <scope>NUCLEOTIDE SEQUENCE [LARGE SCALE GENOMIC DNA]</scope>
    <source>
        <strain evidence="7 8">52996</strain>
    </source>
</reference>
<evidence type="ECO:0000313" key="8">
    <source>
        <dbReference type="Proteomes" id="UP001311799"/>
    </source>
</evidence>
<dbReference type="Pfam" id="PF09748">
    <property type="entry name" value="Med10"/>
    <property type="match status" value="1"/>
</dbReference>
<comment type="subunit">
    <text evidence="6">Component of the Mediator complex.</text>
</comment>
<keyword evidence="6" id="KW-0010">Activator</keyword>
<dbReference type="GO" id="GO:0016592">
    <property type="term" value="C:mediator complex"/>
    <property type="evidence" value="ECO:0007669"/>
    <property type="project" value="InterPro"/>
</dbReference>
<evidence type="ECO:0000313" key="7">
    <source>
        <dbReference type="EMBL" id="KAK6590731.1"/>
    </source>
</evidence>
<evidence type="ECO:0000256" key="4">
    <source>
        <dbReference type="ARBA" id="ARBA00023163"/>
    </source>
</evidence>
<dbReference type="GO" id="GO:0006357">
    <property type="term" value="P:regulation of transcription by RNA polymerase II"/>
    <property type="evidence" value="ECO:0007669"/>
    <property type="project" value="InterPro"/>
</dbReference>
<dbReference type="Proteomes" id="UP001311799">
    <property type="component" value="Unassembled WGS sequence"/>
</dbReference>
<dbReference type="AlphaFoldDB" id="A0AAV9Y9Q2"/>
<keyword evidence="8" id="KW-1185">Reference proteome</keyword>
<keyword evidence="4 6" id="KW-0804">Transcription</keyword>
<name>A0AAV9Y9Q2_9CRYT</name>
<comment type="caution">
    <text evidence="7">The sequence shown here is derived from an EMBL/GenBank/DDBJ whole genome shotgun (WGS) entry which is preliminary data.</text>
</comment>
<organism evidence="7 8">
    <name type="scientific">Cryptosporidium xiaoi</name>
    <dbReference type="NCBI Taxonomy" id="659607"/>
    <lineage>
        <taxon>Eukaryota</taxon>
        <taxon>Sar</taxon>
        <taxon>Alveolata</taxon>
        <taxon>Apicomplexa</taxon>
        <taxon>Conoidasida</taxon>
        <taxon>Coccidia</taxon>
        <taxon>Eucoccidiorida</taxon>
        <taxon>Eimeriorina</taxon>
        <taxon>Cryptosporidiidae</taxon>
        <taxon>Cryptosporidium</taxon>
    </lineage>
</organism>
<evidence type="ECO:0000256" key="1">
    <source>
        <dbReference type="ARBA" id="ARBA00004123"/>
    </source>
</evidence>
<evidence type="ECO:0000256" key="3">
    <source>
        <dbReference type="ARBA" id="ARBA00023015"/>
    </source>
</evidence>
<proteinExistence type="inferred from homology"/>
<comment type="subcellular location">
    <subcellularLocation>
        <location evidence="1 6">Nucleus</location>
    </subcellularLocation>
</comment>
<comment type="similarity">
    <text evidence="2 6">Belongs to the Mediator complex subunit 10 family.</text>
</comment>
<accession>A0AAV9Y9Q2</accession>
<dbReference type="InterPro" id="IPR019145">
    <property type="entry name" value="Mediator_Med10"/>
</dbReference>
<comment type="function">
    <text evidence="6">Component of the Mediator complex, a coactivator involved in the regulated transcription of nearly all RNA polymerase II-dependent genes. Mediator functions as a bridge to convey information from gene-specific regulatory proteins to the basal RNA polymerase II transcription machinery. Mediator is recruited to promoters by direct interactions with regulatory proteins and serves as a scaffold for the assembly of a functional preinitiation complex with RNA polymerase II and the general transcription factors.</text>
</comment>
<evidence type="ECO:0000256" key="2">
    <source>
        <dbReference type="ARBA" id="ARBA00005389"/>
    </source>
</evidence>
<dbReference type="GO" id="GO:0003712">
    <property type="term" value="F:transcription coregulator activity"/>
    <property type="evidence" value="ECO:0007669"/>
    <property type="project" value="InterPro"/>
</dbReference>
<evidence type="ECO:0000256" key="6">
    <source>
        <dbReference type="RuleBase" id="RU364146"/>
    </source>
</evidence>